<proteinExistence type="predicted"/>
<name>A0ABW5LVI2_9FLAO</name>
<organism evidence="1 2">
    <name type="scientific">Pseudotenacibaculum haliotis</name>
    <dbReference type="NCBI Taxonomy" id="1862138"/>
    <lineage>
        <taxon>Bacteria</taxon>
        <taxon>Pseudomonadati</taxon>
        <taxon>Bacteroidota</taxon>
        <taxon>Flavobacteriia</taxon>
        <taxon>Flavobacteriales</taxon>
        <taxon>Flavobacteriaceae</taxon>
        <taxon>Pseudotenacibaculum</taxon>
    </lineage>
</organism>
<keyword evidence="2" id="KW-1185">Reference proteome</keyword>
<sequence>MKMVSTESSRVFNKRYWYAKKDKICFTFSNITEGDLCTGYILKGDNLNVKAFGEIIKYKRKK</sequence>
<reference evidence="2" key="1">
    <citation type="journal article" date="2019" name="Int. J. Syst. Evol. Microbiol.">
        <title>The Global Catalogue of Microorganisms (GCM) 10K type strain sequencing project: providing services to taxonomists for standard genome sequencing and annotation.</title>
        <authorList>
            <consortium name="The Broad Institute Genomics Platform"/>
            <consortium name="The Broad Institute Genome Sequencing Center for Infectious Disease"/>
            <person name="Wu L."/>
            <person name="Ma J."/>
        </authorList>
    </citation>
    <scope>NUCLEOTIDE SEQUENCE [LARGE SCALE GENOMIC DNA]</scope>
    <source>
        <strain evidence="2">KCTC 52127</strain>
    </source>
</reference>
<protein>
    <submittedName>
        <fullName evidence="1">Uncharacterized protein</fullName>
    </submittedName>
</protein>
<dbReference type="Proteomes" id="UP001597508">
    <property type="component" value="Unassembled WGS sequence"/>
</dbReference>
<comment type="caution">
    <text evidence="1">The sequence shown here is derived from an EMBL/GenBank/DDBJ whole genome shotgun (WGS) entry which is preliminary data.</text>
</comment>
<dbReference type="EMBL" id="JBHULH010000012">
    <property type="protein sequence ID" value="MFD2568833.1"/>
    <property type="molecule type" value="Genomic_DNA"/>
</dbReference>
<evidence type="ECO:0000313" key="2">
    <source>
        <dbReference type="Proteomes" id="UP001597508"/>
    </source>
</evidence>
<gene>
    <name evidence="1" type="ORF">ACFSRZ_15770</name>
</gene>
<accession>A0ABW5LVI2</accession>
<evidence type="ECO:0000313" key="1">
    <source>
        <dbReference type="EMBL" id="MFD2568833.1"/>
    </source>
</evidence>